<accession>A0A561R1H9</accession>
<feature type="transmembrane region" description="Helical" evidence="1">
    <location>
        <begin position="266"/>
        <end position="286"/>
    </location>
</feature>
<keyword evidence="1" id="KW-1133">Transmembrane helix</keyword>
<proteinExistence type="predicted"/>
<keyword evidence="1" id="KW-0812">Transmembrane</keyword>
<dbReference type="EMBL" id="VIWP01000002">
    <property type="protein sequence ID" value="TWF56487.1"/>
    <property type="molecule type" value="Genomic_DNA"/>
</dbReference>
<protein>
    <submittedName>
        <fullName evidence="2">Uncharacterized protein</fullName>
    </submittedName>
</protein>
<dbReference type="RefSeq" id="WP_145634095.1">
    <property type="nucleotide sequence ID" value="NZ_VIWP01000002.1"/>
</dbReference>
<dbReference type="AlphaFoldDB" id="A0A561R1H9"/>
<feature type="transmembrane region" description="Helical" evidence="1">
    <location>
        <begin position="241"/>
        <end position="260"/>
    </location>
</feature>
<keyword evidence="3" id="KW-1185">Reference proteome</keyword>
<feature type="transmembrane region" description="Helical" evidence="1">
    <location>
        <begin position="307"/>
        <end position="332"/>
    </location>
</feature>
<sequence length="348" mass="38555">MFSGRWIGDLRGTHVANLFAEFTQVDGDPFIILRLGNSNDALKFEGKLLPVLQRSQSLKSTAESQNPENISLFLERADQSIIAGRWEGSGDQAGIFQLSPVASPSAEISSNESQTPMRVINKAASLPRLKIYRNEIQLITAKMKSMLQSPFDVVIRAKVDGKDINAYASDFWKIPGLNNKTPEIYLSLTEPANPIARSINVNITTSGCYYSATGVDEVWVAGTFEELKSLPLLRNRTMKRIFENNALTINGVIAVLAVALSPDLTFTKRIILFTFAFVFAVTFKFIHSKIIETAVYLNKDRTKPSMIDLPGLVTTLVGTAIIGFVPVVYAYLQGDYIKNFLIQFLSTN</sequence>
<reference evidence="2 3" key="1">
    <citation type="submission" date="2019-06" db="EMBL/GenBank/DDBJ databases">
        <title>Sorghum-associated microbial communities from plants grown in Nebraska, USA.</title>
        <authorList>
            <person name="Schachtman D."/>
        </authorList>
    </citation>
    <scope>NUCLEOTIDE SEQUENCE [LARGE SCALE GENOMIC DNA]</scope>
    <source>
        <strain evidence="2 3">1225</strain>
    </source>
</reference>
<comment type="caution">
    <text evidence="2">The sequence shown here is derived from an EMBL/GenBank/DDBJ whole genome shotgun (WGS) entry which is preliminary data.</text>
</comment>
<name>A0A561R1H9_9HYPH</name>
<dbReference type="OrthoDB" id="5497289at2"/>
<evidence type="ECO:0000313" key="2">
    <source>
        <dbReference type="EMBL" id="TWF56487.1"/>
    </source>
</evidence>
<organism evidence="2 3">
    <name type="scientific">Neorhizobium alkalisoli</name>
    <dbReference type="NCBI Taxonomy" id="528178"/>
    <lineage>
        <taxon>Bacteria</taxon>
        <taxon>Pseudomonadati</taxon>
        <taxon>Pseudomonadota</taxon>
        <taxon>Alphaproteobacteria</taxon>
        <taxon>Hyphomicrobiales</taxon>
        <taxon>Rhizobiaceae</taxon>
        <taxon>Rhizobium/Agrobacterium group</taxon>
        <taxon>Neorhizobium</taxon>
    </lineage>
</organism>
<evidence type="ECO:0000313" key="3">
    <source>
        <dbReference type="Proteomes" id="UP000320653"/>
    </source>
</evidence>
<keyword evidence="1" id="KW-0472">Membrane</keyword>
<evidence type="ECO:0000256" key="1">
    <source>
        <dbReference type="SAM" id="Phobius"/>
    </source>
</evidence>
<gene>
    <name evidence="2" type="ORF">FHW37_102117</name>
</gene>
<dbReference type="Proteomes" id="UP000320653">
    <property type="component" value="Unassembled WGS sequence"/>
</dbReference>